<feature type="transmembrane region" description="Helical" evidence="11">
    <location>
        <begin position="6"/>
        <end position="31"/>
    </location>
</feature>
<dbReference type="SUPFAM" id="SSF54631">
    <property type="entry name" value="CBS-domain pair"/>
    <property type="match status" value="1"/>
</dbReference>
<sequence>MNQAGQYILAIIVLVFFSGLFSAIETAYSVANKIRLKNMYSDGEEKAGEVLKVLENFDRFLVTALIGNNVVNIITATVGTLLFTMWVGTNGPTVSTAVITILVLVFGEITPKSLAKQFPEKVAIYTVGFVKLVQVLLTPITWLMLGWQWIVSKVIHIEEDDPDIADELITMVDEAEKDGDLEEHESDLISAAIEFNDLEVMDVFTPRVDIIAVDVNDPIEKIEEVYRMNSYSRLPVYESSIDHIIGVIHEKDFYELIYRNQTSLRKIVKPVVYTSPNTKISQLLKKLQTNKTHMAVVLDEFGGTDGIITVEDIIEELVGEIWDEHDIVEEFYTKINDTTYLIKGDAEVDDMFDRFDIEDDDEDEGYISVSGWVIYRLGHIPEVGESFDYKNLHVTVTEADQRTVLQVKVTIQETETDKEDE</sequence>
<proteinExistence type="inferred from homology"/>
<dbReference type="PANTHER" id="PTHR22777:SF32">
    <property type="entry name" value="UPF0053 INNER MEMBRANE PROTEIN YFJD"/>
    <property type="match status" value="1"/>
</dbReference>
<keyword evidence="7 9" id="KW-0129">CBS domain</keyword>
<dbReference type="SMART" id="SM00116">
    <property type="entry name" value="CBS"/>
    <property type="match status" value="2"/>
</dbReference>
<evidence type="ECO:0000256" key="4">
    <source>
        <dbReference type="ARBA" id="ARBA00022692"/>
    </source>
</evidence>
<dbReference type="CDD" id="cd04590">
    <property type="entry name" value="CBS_pair_CorC_HlyC_assoc"/>
    <property type="match status" value="1"/>
</dbReference>
<evidence type="ECO:0000256" key="1">
    <source>
        <dbReference type="ARBA" id="ARBA00004651"/>
    </source>
</evidence>
<keyword evidence="3" id="KW-1003">Cell membrane</keyword>
<dbReference type="SMART" id="SM01091">
    <property type="entry name" value="CorC_HlyC"/>
    <property type="match status" value="1"/>
</dbReference>
<keyword evidence="4 10" id="KW-0812">Transmembrane</keyword>
<keyword evidence="8 10" id="KW-0472">Membrane</keyword>
<gene>
    <name evidence="14" type="ORF">DWX20_05445</name>
</gene>
<dbReference type="InterPro" id="IPR002550">
    <property type="entry name" value="CNNM"/>
</dbReference>
<accession>A0A412PFM6</accession>
<keyword evidence="5" id="KW-0677">Repeat</keyword>
<keyword evidence="6 10" id="KW-1133">Transmembrane helix</keyword>
<evidence type="ECO:0000256" key="2">
    <source>
        <dbReference type="ARBA" id="ARBA00006337"/>
    </source>
</evidence>
<evidence type="ECO:0000256" key="6">
    <source>
        <dbReference type="ARBA" id="ARBA00022989"/>
    </source>
</evidence>
<feature type="transmembrane region" description="Helical" evidence="11">
    <location>
        <begin position="60"/>
        <end position="87"/>
    </location>
</feature>
<evidence type="ECO:0000259" key="12">
    <source>
        <dbReference type="PROSITE" id="PS51371"/>
    </source>
</evidence>
<dbReference type="PROSITE" id="PS51846">
    <property type="entry name" value="CNNM"/>
    <property type="match status" value="1"/>
</dbReference>
<dbReference type="InterPro" id="IPR016169">
    <property type="entry name" value="FAD-bd_PCMH_sub2"/>
</dbReference>
<evidence type="ECO:0000313" key="14">
    <source>
        <dbReference type="EMBL" id="RGT56250.1"/>
    </source>
</evidence>
<dbReference type="Gene3D" id="3.10.580.10">
    <property type="entry name" value="CBS-domain"/>
    <property type="match status" value="1"/>
</dbReference>
<protein>
    <submittedName>
        <fullName evidence="14">HlyC/CorC family transporter</fullName>
    </submittedName>
</protein>
<organism evidence="14 15">
    <name type="scientific">Solobacterium moorei</name>
    <dbReference type="NCBI Taxonomy" id="102148"/>
    <lineage>
        <taxon>Bacteria</taxon>
        <taxon>Bacillati</taxon>
        <taxon>Bacillota</taxon>
        <taxon>Erysipelotrichia</taxon>
        <taxon>Erysipelotrichales</taxon>
        <taxon>Erysipelotrichaceae</taxon>
        <taxon>Solobacterium</taxon>
    </lineage>
</organism>
<dbReference type="RefSeq" id="WP_006525425.1">
    <property type="nucleotide sequence ID" value="NZ_CABJCF010000002.1"/>
</dbReference>
<evidence type="ECO:0000256" key="3">
    <source>
        <dbReference type="ARBA" id="ARBA00022475"/>
    </source>
</evidence>
<evidence type="ECO:0000256" key="9">
    <source>
        <dbReference type="PROSITE-ProRule" id="PRU00703"/>
    </source>
</evidence>
<feature type="domain" description="CBS" evidence="12">
    <location>
        <begin position="204"/>
        <end position="263"/>
    </location>
</feature>
<dbReference type="PANTHER" id="PTHR22777">
    <property type="entry name" value="HEMOLYSIN-RELATED"/>
    <property type="match status" value="1"/>
</dbReference>
<dbReference type="SUPFAM" id="SSF56176">
    <property type="entry name" value="FAD-binding/transporter-associated domain-like"/>
    <property type="match status" value="1"/>
</dbReference>
<dbReference type="GO" id="GO:0005886">
    <property type="term" value="C:plasma membrane"/>
    <property type="evidence" value="ECO:0007669"/>
    <property type="project" value="UniProtKB-SubCell"/>
</dbReference>
<feature type="transmembrane region" description="Helical" evidence="11">
    <location>
        <begin position="93"/>
        <end position="110"/>
    </location>
</feature>
<dbReference type="AlphaFoldDB" id="A0A412PFM6"/>
<comment type="similarity">
    <text evidence="2">Belongs to the UPF0053 family.</text>
</comment>
<dbReference type="Pfam" id="PF03471">
    <property type="entry name" value="CorC_HlyC"/>
    <property type="match status" value="1"/>
</dbReference>
<feature type="domain" description="CNNM transmembrane" evidence="13">
    <location>
        <begin position="1"/>
        <end position="185"/>
    </location>
</feature>
<dbReference type="Pfam" id="PF01595">
    <property type="entry name" value="CNNM"/>
    <property type="match status" value="1"/>
</dbReference>
<name>A0A412PFM6_9FIRM</name>
<dbReference type="InterPro" id="IPR046342">
    <property type="entry name" value="CBS_dom_sf"/>
</dbReference>
<evidence type="ECO:0000256" key="7">
    <source>
        <dbReference type="ARBA" id="ARBA00023122"/>
    </source>
</evidence>
<dbReference type="Gene3D" id="3.30.465.10">
    <property type="match status" value="1"/>
</dbReference>
<reference evidence="14 15" key="1">
    <citation type="submission" date="2018-08" db="EMBL/GenBank/DDBJ databases">
        <title>A genome reference for cultivated species of the human gut microbiota.</title>
        <authorList>
            <person name="Zou Y."/>
            <person name="Xue W."/>
            <person name="Luo G."/>
        </authorList>
    </citation>
    <scope>NUCLEOTIDE SEQUENCE [LARGE SCALE GENOMIC DNA]</scope>
    <source>
        <strain evidence="14 15">AF18-46</strain>
    </source>
</reference>
<dbReference type="EMBL" id="QRWX01000002">
    <property type="protein sequence ID" value="RGT56250.1"/>
    <property type="molecule type" value="Genomic_DNA"/>
</dbReference>
<dbReference type="FunFam" id="3.10.580.10:FF:000002">
    <property type="entry name" value="Magnesium/cobalt efflux protein CorC"/>
    <property type="match status" value="1"/>
</dbReference>
<evidence type="ECO:0000256" key="5">
    <source>
        <dbReference type="ARBA" id="ARBA00022737"/>
    </source>
</evidence>
<dbReference type="InterPro" id="IPR036318">
    <property type="entry name" value="FAD-bd_PCMH-like_sf"/>
</dbReference>
<dbReference type="Pfam" id="PF00571">
    <property type="entry name" value="CBS"/>
    <property type="match status" value="2"/>
</dbReference>
<evidence type="ECO:0000256" key="11">
    <source>
        <dbReference type="SAM" id="Phobius"/>
    </source>
</evidence>
<dbReference type="PROSITE" id="PS51371">
    <property type="entry name" value="CBS"/>
    <property type="match status" value="2"/>
</dbReference>
<dbReference type="InterPro" id="IPR044751">
    <property type="entry name" value="Ion_transp-like_CBS"/>
</dbReference>
<comment type="caution">
    <text evidence="14">The sequence shown here is derived from an EMBL/GenBank/DDBJ whole genome shotgun (WGS) entry which is preliminary data.</text>
</comment>
<feature type="domain" description="CBS" evidence="12">
    <location>
        <begin position="267"/>
        <end position="324"/>
    </location>
</feature>
<dbReference type="Proteomes" id="UP000284731">
    <property type="component" value="Unassembled WGS sequence"/>
</dbReference>
<comment type="subcellular location">
    <subcellularLocation>
        <location evidence="1">Cell membrane</location>
        <topology evidence="1">Multi-pass membrane protein</topology>
    </subcellularLocation>
</comment>
<feature type="transmembrane region" description="Helical" evidence="11">
    <location>
        <begin position="122"/>
        <end position="145"/>
    </location>
</feature>
<evidence type="ECO:0000259" key="13">
    <source>
        <dbReference type="PROSITE" id="PS51846"/>
    </source>
</evidence>
<evidence type="ECO:0000313" key="15">
    <source>
        <dbReference type="Proteomes" id="UP000284731"/>
    </source>
</evidence>
<dbReference type="InterPro" id="IPR000644">
    <property type="entry name" value="CBS_dom"/>
</dbReference>
<dbReference type="GO" id="GO:0050660">
    <property type="term" value="F:flavin adenine dinucleotide binding"/>
    <property type="evidence" value="ECO:0007669"/>
    <property type="project" value="InterPro"/>
</dbReference>
<evidence type="ECO:0000256" key="8">
    <source>
        <dbReference type="ARBA" id="ARBA00023136"/>
    </source>
</evidence>
<dbReference type="InterPro" id="IPR005170">
    <property type="entry name" value="Transptr-assoc_dom"/>
</dbReference>
<evidence type="ECO:0000256" key="10">
    <source>
        <dbReference type="PROSITE-ProRule" id="PRU01193"/>
    </source>
</evidence>